<dbReference type="SMART" id="SM00409">
    <property type="entry name" value="IG"/>
    <property type="match status" value="1"/>
</dbReference>
<dbReference type="InterPro" id="IPR013783">
    <property type="entry name" value="Ig-like_fold"/>
</dbReference>
<feature type="transmembrane region" description="Helical" evidence="2">
    <location>
        <begin position="336"/>
        <end position="360"/>
    </location>
</feature>
<evidence type="ECO:0000313" key="5">
    <source>
        <dbReference type="EMBL" id="KAK7154875.1"/>
    </source>
</evidence>
<dbReference type="SUPFAM" id="SSF48726">
    <property type="entry name" value="Immunoglobulin"/>
    <property type="match status" value="1"/>
</dbReference>
<dbReference type="InterPro" id="IPR036179">
    <property type="entry name" value="Ig-like_dom_sf"/>
</dbReference>
<dbReference type="InterPro" id="IPR007110">
    <property type="entry name" value="Ig-like_dom"/>
</dbReference>
<keyword evidence="3" id="KW-0732">Signal</keyword>
<evidence type="ECO:0000256" key="1">
    <source>
        <dbReference type="SAM" id="MobiDB-lite"/>
    </source>
</evidence>
<feature type="compositionally biased region" description="Pro residues" evidence="1">
    <location>
        <begin position="113"/>
        <end position="124"/>
    </location>
</feature>
<keyword evidence="6" id="KW-1185">Reference proteome</keyword>
<feature type="domain" description="Ig-like" evidence="4">
    <location>
        <begin position="124"/>
        <end position="202"/>
    </location>
</feature>
<dbReference type="AlphaFoldDB" id="A0AAN9CZ21"/>
<dbReference type="Proteomes" id="UP001364617">
    <property type="component" value="Unassembled WGS sequence"/>
</dbReference>
<dbReference type="PANTHER" id="PTHR36859:SF1">
    <property type="entry name" value="PROTEIN HIDE1"/>
    <property type="match status" value="1"/>
</dbReference>
<reference evidence="5 6" key="1">
    <citation type="submission" date="2024-02" db="EMBL/GenBank/DDBJ databases">
        <title>Chromosome-level genome assembly of the Eurasian Minnow (Phoxinus phoxinus).</title>
        <authorList>
            <person name="Oriowo T.O."/>
            <person name="Martin S."/>
            <person name="Stange M."/>
            <person name="Chrysostomakis Y."/>
            <person name="Brown T."/>
            <person name="Winkler S."/>
            <person name="Kukowka S."/>
            <person name="Myers E.W."/>
            <person name="Bohne A."/>
        </authorList>
    </citation>
    <scope>NUCLEOTIDE SEQUENCE [LARGE SCALE GENOMIC DNA]</scope>
    <source>
        <strain evidence="5">ZFMK-TIS-60720</strain>
        <tissue evidence="5">Whole Organism</tissue>
    </source>
</reference>
<name>A0AAN9CZ21_9TELE</name>
<keyword evidence="2" id="KW-0472">Membrane</keyword>
<evidence type="ECO:0000256" key="3">
    <source>
        <dbReference type="SAM" id="SignalP"/>
    </source>
</evidence>
<dbReference type="Gene3D" id="2.60.40.10">
    <property type="entry name" value="Immunoglobulins"/>
    <property type="match status" value="1"/>
</dbReference>
<dbReference type="InterPro" id="IPR040438">
    <property type="entry name" value="HIDE1"/>
</dbReference>
<dbReference type="Pfam" id="PF17737">
    <property type="entry name" value="Ig_C19orf38"/>
    <property type="match status" value="1"/>
</dbReference>
<dbReference type="InterPro" id="IPR003599">
    <property type="entry name" value="Ig_sub"/>
</dbReference>
<keyword evidence="2" id="KW-0812">Transmembrane</keyword>
<sequence length="432" mass="47841">MSICGYFLTALIILKQHFSAAEISVLPAPTLIQKAAIDSSVELICLAPRGYGGLEFKLFKMRNLTQTVQHLTEKQRARFMLRGKDTEKENLYCCQYENSMFSSYMQPELKDFSPPPTSPSPPSPRLTVEPPSGHVTPGETLSFHCQAPSDHQKHPPETFLLLQKAKGTPGSMVAPAKLVSQSMEAHFSVKTMGREDSGEYICLYQLKLPKTGQVNSTASQPVHITVIELPVPTLSLSQHEGEVLECVGSPAYLQGFFSLFRVGVLSPEANHQASPTQHSARFPVPTHYEPGAQYQCQYSVSLGNFWAYSKMSPPVTLPCNTGYPTCTHVSTGSTDLAVIVGSVSAGVLFLMVVSLLGFAVHRHIKNKSERRRKREQDKFWQHVHSKDHIVDLTLQRVDIGSEGFGGMLRGRPTDSEAIYDCPMTTFKNTSFY</sequence>
<accession>A0AAN9CZ21</accession>
<dbReference type="PANTHER" id="PTHR36859">
    <property type="entry name" value="PROTEIN HIDE1"/>
    <property type="match status" value="1"/>
</dbReference>
<organism evidence="5 6">
    <name type="scientific">Phoxinus phoxinus</name>
    <name type="common">Eurasian minnow</name>
    <dbReference type="NCBI Taxonomy" id="58324"/>
    <lineage>
        <taxon>Eukaryota</taxon>
        <taxon>Metazoa</taxon>
        <taxon>Chordata</taxon>
        <taxon>Craniata</taxon>
        <taxon>Vertebrata</taxon>
        <taxon>Euteleostomi</taxon>
        <taxon>Actinopterygii</taxon>
        <taxon>Neopterygii</taxon>
        <taxon>Teleostei</taxon>
        <taxon>Ostariophysi</taxon>
        <taxon>Cypriniformes</taxon>
        <taxon>Leuciscidae</taxon>
        <taxon>Phoxininae</taxon>
        <taxon>Phoxinus</taxon>
    </lineage>
</organism>
<evidence type="ECO:0000259" key="4">
    <source>
        <dbReference type="PROSITE" id="PS50835"/>
    </source>
</evidence>
<dbReference type="EMBL" id="JAYKXH010000010">
    <property type="protein sequence ID" value="KAK7154875.1"/>
    <property type="molecule type" value="Genomic_DNA"/>
</dbReference>
<dbReference type="PROSITE" id="PS50835">
    <property type="entry name" value="IG_LIKE"/>
    <property type="match status" value="1"/>
</dbReference>
<protein>
    <recommendedName>
        <fullName evidence="4">Ig-like domain-containing protein</fullName>
    </recommendedName>
</protein>
<evidence type="ECO:0000256" key="2">
    <source>
        <dbReference type="SAM" id="Phobius"/>
    </source>
</evidence>
<dbReference type="InterPro" id="IPR041066">
    <property type="entry name" value="C19orf38_Ig"/>
</dbReference>
<comment type="caution">
    <text evidence="5">The sequence shown here is derived from an EMBL/GenBank/DDBJ whole genome shotgun (WGS) entry which is preliminary data.</text>
</comment>
<gene>
    <name evidence="5" type="ORF">R3I93_009732</name>
</gene>
<feature type="region of interest" description="Disordered" evidence="1">
    <location>
        <begin position="107"/>
        <end position="137"/>
    </location>
</feature>
<proteinExistence type="predicted"/>
<keyword evidence="2" id="KW-1133">Transmembrane helix</keyword>
<feature type="chain" id="PRO_5042813378" description="Ig-like domain-containing protein" evidence="3">
    <location>
        <begin position="21"/>
        <end position="432"/>
    </location>
</feature>
<evidence type="ECO:0000313" key="6">
    <source>
        <dbReference type="Proteomes" id="UP001364617"/>
    </source>
</evidence>
<feature type="signal peptide" evidence="3">
    <location>
        <begin position="1"/>
        <end position="20"/>
    </location>
</feature>
<dbReference type="Pfam" id="PF13895">
    <property type="entry name" value="Ig_2"/>
    <property type="match status" value="1"/>
</dbReference>